<keyword evidence="6 14" id="KW-1133">Transmembrane helix</keyword>
<evidence type="ECO:0000256" key="5">
    <source>
        <dbReference type="ARBA" id="ARBA00022859"/>
    </source>
</evidence>
<dbReference type="CDD" id="cd00099">
    <property type="entry name" value="IgV"/>
    <property type="match status" value="1"/>
</dbReference>
<keyword evidence="5" id="KW-0391">Immunity</keyword>
<keyword evidence="13" id="KW-0393">Immunoglobulin domain</keyword>
<dbReference type="PROSITE" id="PS50835">
    <property type="entry name" value="IG_LIKE"/>
    <property type="match status" value="1"/>
</dbReference>
<dbReference type="InterPro" id="IPR007110">
    <property type="entry name" value="Ig-like_dom"/>
</dbReference>
<evidence type="ECO:0000256" key="3">
    <source>
        <dbReference type="ARBA" id="ARBA00022692"/>
    </source>
</evidence>
<evidence type="ECO:0000259" key="15">
    <source>
        <dbReference type="PROSITE" id="PS50835"/>
    </source>
</evidence>
<evidence type="ECO:0000256" key="4">
    <source>
        <dbReference type="ARBA" id="ARBA00022729"/>
    </source>
</evidence>
<dbReference type="Pfam" id="PF07686">
    <property type="entry name" value="V-set"/>
    <property type="match status" value="1"/>
</dbReference>
<comment type="subcellular location">
    <subcellularLocation>
        <location evidence="1">Cell membrane</location>
        <topology evidence="1">Single-pass type I membrane protein</topology>
    </subcellularLocation>
</comment>
<evidence type="ECO:0000256" key="9">
    <source>
        <dbReference type="ARBA" id="ARBA00023139"/>
    </source>
</evidence>
<name>A0A8C4ZAR4_GADMO</name>
<feature type="domain" description="Ig-like" evidence="15">
    <location>
        <begin position="58"/>
        <end position="169"/>
    </location>
</feature>
<dbReference type="Proteomes" id="UP000694546">
    <property type="component" value="Chromosome 13"/>
</dbReference>
<reference evidence="16" key="2">
    <citation type="submission" date="2025-09" db="UniProtKB">
        <authorList>
            <consortium name="Ensembl"/>
        </authorList>
    </citation>
    <scope>IDENTIFICATION</scope>
</reference>
<dbReference type="OMA" id="MIVWFRV"/>
<evidence type="ECO:0000256" key="11">
    <source>
        <dbReference type="ARBA" id="ARBA00023180"/>
    </source>
</evidence>
<dbReference type="GO" id="GO:0005886">
    <property type="term" value="C:plasma membrane"/>
    <property type="evidence" value="ECO:0007669"/>
    <property type="project" value="UniProtKB-SubCell"/>
</dbReference>
<keyword evidence="17" id="KW-1185">Reference proteome</keyword>
<accession>A0A8C4ZAR4</accession>
<sequence>MKWRHGLQVGRGHMSHYILSDWAAILHTKRRVDATKLKTNKKMDQKRIKAISLFILFQNIVSLHGEVITPEEGDKVQIKCESPQKKVTVMWLRVVDNGAEFIASYHSTGIRKTETILNEIYSESKMQSENILSIKKFNSQRDSGVYICAALTSNTLIFGKDTRLQRVVSVTPAAAVPATNAKTPSTPMVCTCNSKTEEVLSIWDCSPIILGSLACGYGFIILLFVITIVYCNRIRTRRCPHHYKRQKQRRKVEGGRAMEN</sequence>
<dbReference type="GO" id="GO:0002250">
    <property type="term" value="P:adaptive immune response"/>
    <property type="evidence" value="ECO:0007669"/>
    <property type="project" value="UniProtKB-KW"/>
</dbReference>
<evidence type="ECO:0000256" key="13">
    <source>
        <dbReference type="ARBA" id="ARBA00023319"/>
    </source>
</evidence>
<dbReference type="AlphaFoldDB" id="A0A8C4ZAR4"/>
<dbReference type="GeneTree" id="ENSGT00510000050969"/>
<keyword evidence="11" id="KW-0325">Glycoprotein</keyword>
<evidence type="ECO:0000313" key="16">
    <source>
        <dbReference type="Ensembl" id="ENSGMOP00000009560.2"/>
    </source>
</evidence>
<evidence type="ECO:0000256" key="12">
    <source>
        <dbReference type="ARBA" id="ARBA00023288"/>
    </source>
</evidence>
<keyword evidence="10" id="KW-1015">Disulfide bond</keyword>
<evidence type="ECO:0000256" key="6">
    <source>
        <dbReference type="ARBA" id="ARBA00022989"/>
    </source>
</evidence>
<evidence type="ECO:0000256" key="14">
    <source>
        <dbReference type="SAM" id="Phobius"/>
    </source>
</evidence>
<keyword evidence="4" id="KW-0732">Signal</keyword>
<organism evidence="16 17">
    <name type="scientific">Gadus morhua</name>
    <name type="common">Atlantic cod</name>
    <dbReference type="NCBI Taxonomy" id="8049"/>
    <lineage>
        <taxon>Eukaryota</taxon>
        <taxon>Metazoa</taxon>
        <taxon>Chordata</taxon>
        <taxon>Craniata</taxon>
        <taxon>Vertebrata</taxon>
        <taxon>Euteleostomi</taxon>
        <taxon>Actinopterygii</taxon>
        <taxon>Neopterygii</taxon>
        <taxon>Teleostei</taxon>
        <taxon>Neoteleostei</taxon>
        <taxon>Acanthomorphata</taxon>
        <taxon>Zeiogadaria</taxon>
        <taxon>Gadariae</taxon>
        <taxon>Gadiformes</taxon>
        <taxon>Gadoidei</taxon>
        <taxon>Gadidae</taxon>
        <taxon>Gadus</taxon>
    </lineage>
</organism>
<dbReference type="SUPFAM" id="SSF48726">
    <property type="entry name" value="Immunoglobulin"/>
    <property type="match status" value="1"/>
</dbReference>
<evidence type="ECO:0000256" key="2">
    <source>
        <dbReference type="ARBA" id="ARBA00022475"/>
    </source>
</evidence>
<dbReference type="PANTHER" id="PTHR10441">
    <property type="entry name" value="CD8 ALPHA CHAIN"/>
    <property type="match status" value="1"/>
</dbReference>
<keyword evidence="9" id="KW-0564">Palmitate</keyword>
<dbReference type="Gene3D" id="2.60.40.10">
    <property type="entry name" value="Immunoglobulins"/>
    <property type="match status" value="1"/>
</dbReference>
<protein>
    <recommendedName>
        <fullName evidence="15">Ig-like domain-containing protein</fullName>
    </recommendedName>
</protein>
<evidence type="ECO:0000256" key="1">
    <source>
        <dbReference type="ARBA" id="ARBA00004251"/>
    </source>
</evidence>
<keyword evidence="7" id="KW-1064">Adaptive immunity</keyword>
<evidence type="ECO:0000256" key="7">
    <source>
        <dbReference type="ARBA" id="ARBA00023130"/>
    </source>
</evidence>
<evidence type="ECO:0000313" key="17">
    <source>
        <dbReference type="Proteomes" id="UP000694546"/>
    </source>
</evidence>
<evidence type="ECO:0000256" key="8">
    <source>
        <dbReference type="ARBA" id="ARBA00023136"/>
    </source>
</evidence>
<dbReference type="Ensembl" id="ENSGMOT00000009819.2">
    <property type="protein sequence ID" value="ENSGMOP00000009560.2"/>
    <property type="gene ID" value="ENSGMOG00000008940.2"/>
</dbReference>
<reference evidence="16" key="1">
    <citation type="submission" date="2025-08" db="UniProtKB">
        <authorList>
            <consortium name="Ensembl"/>
        </authorList>
    </citation>
    <scope>IDENTIFICATION</scope>
</reference>
<keyword evidence="3 14" id="KW-0812">Transmembrane</keyword>
<dbReference type="InterPro" id="IPR013783">
    <property type="entry name" value="Ig-like_fold"/>
</dbReference>
<keyword evidence="8 14" id="KW-0472">Membrane</keyword>
<keyword evidence="2" id="KW-1003">Cell membrane</keyword>
<dbReference type="InterPro" id="IPR036179">
    <property type="entry name" value="Ig-like_dom_sf"/>
</dbReference>
<feature type="transmembrane region" description="Helical" evidence="14">
    <location>
        <begin position="208"/>
        <end position="231"/>
    </location>
</feature>
<evidence type="ECO:0000256" key="10">
    <source>
        <dbReference type="ARBA" id="ARBA00023157"/>
    </source>
</evidence>
<dbReference type="InterPro" id="IPR013106">
    <property type="entry name" value="Ig_V-set"/>
</dbReference>
<proteinExistence type="predicted"/>
<dbReference type="InterPro" id="IPR015468">
    <property type="entry name" value="CD8_asu"/>
</dbReference>
<keyword evidence="12" id="KW-0449">Lipoprotein</keyword>
<dbReference type="PANTHER" id="PTHR10441:SF2">
    <property type="entry name" value="T-CELL SURFACE GLYCOPROTEIN CD8 ALPHA CHAIN"/>
    <property type="match status" value="1"/>
</dbReference>